<proteinExistence type="predicted"/>
<dbReference type="EMBL" id="JAHUZN010000003">
    <property type="protein sequence ID" value="KAG8498156.1"/>
    <property type="molecule type" value="Genomic_DNA"/>
</dbReference>
<keyword evidence="3" id="KW-1185">Reference proteome</keyword>
<accession>A0A8J6D7P7</accession>
<dbReference type="GO" id="GO:0046983">
    <property type="term" value="F:protein dimerization activity"/>
    <property type="evidence" value="ECO:0007669"/>
    <property type="project" value="InterPro"/>
</dbReference>
<evidence type="ECO:0000313" key="3">
    <source>
        <dbReference type="Proteomes" id="UP000701853"/>
    </source>
</evidence>
<dbReference type="InterPro" id="IPR055298">
    <property type="entry name" value="AtLOH3-like"/>
</dbReference>
<evidence type="ECO:0000313" key="2">
    <source>
        <dbReference type="EMBL" id="KAG8498156.1"/>
    </source>
</evidence>
<gene>
    <name evidence="2" type="ORF">CXB51_007009</name>
</gene>
<dbReference type="Proteomes" id="UP000701853">
    <property type="component" value="Chromosome 3"/>
</dbReference>
<feature type="domain" description="HAT C-terminal dimerisation" evidence="1">
    <location>
        <begin position="174"/>
        <end position="226"/>
    </location>
</feature>
<comment type="caution">
    <text evidence="2">The sequence shown here is derived from an EMBL/GenBank/DDBJ whole genome shotgun (WGS) entry which is preliminary data.</text>
</comment>
<organism evidence="2 3">
    <name type="scientific">Gossypium anomalum</name>
    <dbReference type="NCBI Taxonomy" id="47600"/>
    <lineage>
        <taxon>Eukaryota</taxon>
        <taxon>Viridiplantae</taxon>
        <taxon>Streptophyta</taxon>
        <taxon>Embryophyta</taxon>
        <taxon>Tracheophyta</taxon>
        <taxon>Spermatophyta</taxon>
        <taxon>Magnoliopsida</taxon>
        <taxon>eudicotyledons</taxon>
        <taxon>Gunneridae</taxon>
        <taxon>Pentapetalae</taxon>
        <taxon>rosids</taxon>
        <taxon>malvids</taxon>
        <taxon>Malvales</taxon>
        <taxon>Malvaceae</taxon>
        <taxon>Malvoideae</taxon>
        <taxon>Gossypium</taxon>
    </lineage>
</organism>
<reference evidence="2 3" key="1">
    <citation type="journal article" date="2021" name="bioRxiv">
        <title>The Gossypium anomalum genome as a resource for cotton improvement and evolutionary analysis of hybrid incompatibility.</title>
        <authorList>
            <person name="Grover C.E."/>
            <person name="Yuan D."/>
            <person name="Arick M.A."/>
            <person name="Miller E.R."/>
            <person name="Hu G."/>
            <person name="Peterson D.G."/>
            <person name="Wendel J.F."/>
            <person name="Udall J.A."/>
        </authorList>
    </citation>
    <scope>NUCLEOTIDE SEQUENCE [LARGE SCALE GENOMIC DNA]</scope>
    <source>
        <strain evidence="2">JFW-Udall</strain>
        <tissue evidence="2">Leaf</tissue>
    </source>
</reference>
<dbReference type="AlphaFoldDB" id="A0A8J6D7P7"/>
<dbReference type="InterPro" id="IPR008906">
    <property type="entry name" value="HATC_C_dom"/>
</dbReference>
<sequence>MGITDTLCQALQRHSQDILNVMSLVSTTKDLIQNLRENGWDELLNNVIAFCETWELDVPDTNARYIASRSRSKKEDIMVEHHHRVDIYFAIIDTQLLELNSRFNETVALDPKEFFKFFGIEKIFALVNKFYSTDFSQQKKEHLSYELKHYELHACPYPELRKILTLFNLCKNLVESRKSVSYPLVDKLIHLILTLSVSIASIEHVFSAMKIVKTKLCTKMEDDFLKNSLVV</sequence>
<protein>
    <recommendedName>
        <fullName evidence="1">HAT C-terminal dimerisation domain-containing protein</fullName>
    </recommendedName>
</protein>
<dbReference type="OrthoDB" id="1002338at2759"/>
<evidence type="ECO:0000259" key="1">
    <source>
        <dbReference type="Pfam" id="PF05699"/>
    </source>
</evidence>
<dbReference type="PANTHER" id="PTHR11697:SF230">
    <property type="entry name" value="ZINC FINGER, MYM DOMAIN CONTAINING 1"/>
    <property type="match status" value="1"/>
</dbReference>
<dbReference type="Pfam" id="PF05699">
    <property type="entry name" value="Dimer_Tnp_hAT"/>
    <property type="match status" value="1"/>
</dbReference>
<dbReference type="PANTHER" id="PTHR11697">
    <property type="entry name" value="GENERAL TRANSCRIPTION FACTOR 2-RELATED ZINC FINGER PROTEIN"/>
    <property type="match status" value="1"/>
</dbReference>
<name>A0A8J6D7P7_9ROSI</name>